<dbReference type="Proteomes" id="UP000323300">
    <property type="component" value="Unassembled WGS sequence"/>
</dbReference>
<sequence length="180" mass="20529">MKARCRFNVSFVTMHRLEPPERQDGRGRSAAICWRRRGRSRPDPECPRKRKPAEGGGSAGYLGAVWEGMTARLIWERYDGPTIVSPGASARRMSQDRLSRFAGISVLHACAWNQWPQPSHQGHAAVGPGLNSCRYNSVRRTRRRKRGHPSRDSGTFRRRDAAAWSPFRLLHPGARHRRPR</sequence>
<dbReference type="AlphaFoldDB" id="A0A1I3WSL6"/>
<evidence type="ECO:0000256" key="1">
    <source>
        <dbReference type="SAM" id="MobiDB-lite"/>
    </source>
</evidence>
<organism evidence="2 3">
    <name type="scientific">Neomesorhizobium albiziae</name>
    <dbReference type="NCBI Taxonomy" id="335020"/>
    <lineage>
        <taxon>Bacteria</taxon>
        <taxon>Pseudomonadati</taxon>
        <taxon>Pseudomonadota</taxon>
        <taxon>Alphaproteobacteria</taxon>
        <taxon>Hyphomicrobiales</taxon>
        <taxon>Phyllobacteriaceae</taxon>
        <taxon>Neomesorhizobium</taxon>
    </lineage>
</organism>
<evidence type="ECO:0000313" key="2">
    <source>
        <dbReference type="EMBL" id="SFK10538.1"/>
    </source>
</evidence>
<evidence type="ECO:0000313" key="3">
    <source>
        <dbReference type="Proteomes" id="UP000323300"/>
    </source>
</evidence>
<proteinExistence type="predicted"/>
<gene>
    <name evidence="2" type="ORF">SAMN04488498_102470</name>
</gene>
<keyword evidence="3" id="KW-1185">Reference proteome</keyword>
<dbReference type="EMBL" id="FOSL01000002">
    <property type="protein sequence ID" value="SFK10538.1"/>
    <property type="molecule type" value="Genomic_DNA"/>
</dbReference>
<name>A0A1I3WSL6_9HYPH</name>
<accession>A0A1I3WSL6</accession>
<feature type="region of interest" description="Disordered" evidence="1">
    <location>
        <begin position="36"/>
        <end position="59"/>
    </location>
</feature>
<protein>
    <submittedName>
        <fullName evidence="2">Uncharacterized protein</fullName>
    </submittedName>
</protein>
<reference evidence="2 3" key="1">
    <citation type="submission" date="2016-10" db="EMBL/GenBank/DDBJ databases">
        <authorList>
            <person name="Varghese N."/>
            <person name="Submissions S."/>
        </authorList>
    </citation>
    <scope>NUCLEOTIDE SEQUENCE [LARGE SCALE GENOMIC DNA]</scope>
    <source>
        <strain evidence="2 3">DSM 21822</strain>
    </source>
</reference>